<dbReference type="GeneID" id="28826931"/>
<feature type="compositionally biased region" description="Basic and acidic residues" evidence="1">
    <location>
        <begin position="415"/>
        <end position="429"/>
    </location>
</feature>
<evidence type="ECO:0000256" key="2">
    <source>
        <dbReference type="SAM" id="Phobius"/>
    </source>
</evidence>
<keyword evidence="2" id="KW-1133">Transmembrane helix</keyword>
<feature type="compositionally biased region" description="Basic and acidic residues" evidence="1">
    <location>
        <begin position="480"/>
        <end position="489"/>
    </location>
</feature>
<dbReference type="Proteomes" id="UP000070700">
    <property type="component" value="Unassembled WGS sequence"/>
</dbReference>
<evidence type="ECO:0000313" key="4">
    <source>
        <dbReference type="EMBL" id="KUJ17026.1"/>
    </source>
</evidence>
<dbReference type="RefSeq" id="XP_018071381.1">
    <property type="nucleotide sequence ID" value="XM_018217205.1"/>
</dbReference>
<dbReference type="STRING" id="149040.A0A194XA28"/>
<evidence type="ECO:0000313" key="5">
    <source>
        <dbReference type="Proteomes" id="UP000070700"/>
    </source>
</evidence>
<evidence type="ECO:0000256" key="1">
    <source>
        <dbReference type="SAM" id="MobiDB-lite"/>
    </source>
</evidence>
<accession>A0A194XA28</accession>
<keyword evidence="2" id="KW-0472">Membrane</keyword>
<keyword evidence="5" id="KW-1185">Reference proteome</keyword>
<name>A0A194XA28_MOLSC</name>
<proteinExistence type="predicted"/>
<feature type="region of interest" description="Disordered" evidence="1">
    <location>
        <begin position="694"/>
        <end position="728"/>
    </location>
</feature>
<gene>
    <name evidence="4" type="ORF">LY89DRAFT_70153</name>
</gene>
<dbReference type="OrthoDB" id="4225201at2759"/>
<dbReference type="KEGG" id="psco:LY89DRAFT_70153"/>
<feature type="signal peptide" evidence="3">
    <location>
        <begin position="1"/>
        <end position="17"/>
    </location>
</feature>
<feature type="compositionally biased region" description="Pro residues" evidence="1">
    <location>
        <begin position="495"/>
        <end position="513"/>
    </location>
</feature>
<feature type="region of interest" description="Disordered" evidence="1">
    <location>
        <begin position="341"/>
        <end position="528"/>
    </location>
</feature>
<keyword evidence="3" id="KW-0732">Signal</keyword>
<feature type="chain" id="PRO_5008267995" evidence="3">
    <location>
        <begin position="18"/>
        <end position="728"/>
    </location>
</feature>
<dbReference type="AlphaFoldDB" id="A0A194XA28"/>
<dbReference type="InParanoid" id="A0A194XA28"/>
<protein>
    <submittedName>
        <fullName evidence="4">Uncharacterized protein</fullName>
    </submittedName>
</protein>
<reference evidence="4 5" key="1">
    <citation type="submission" date="2015-10" db="EMBL/GenBank/DDBJ databases">
        <title>Full genome of DAOMC 229536 Phialocephala scopiformis, a fungal endophyte of spruce producing the potent anti-insectan compound rugulosin.</title>
        <authorList>
            <consortium name="DOE Joint Genome Institute"/>
            <person name="Walker A.K."/>
            <person name="Frasz S.L."/>
            <person name="Seifert K.A."/>
            <person name="Miller J.D."/>
            <person name="Mondo S.J."/>
            <person name="Labutti K."/>
            <person name="Lipzen A."/>
            <person name="Dockter R."/>
            <person name="Kennedy M."/>
            <person name="Grigoriev I.V."/>
            <person name="Spatafora J.W."/>
        </authorList>
    </citation>
    <scope>NUCLEOTIDE SEQUENCE [LARGE SCALE GENOMIC DNA]</scope>
    <source>
        <strain evidence="4 5">CBS 120377</strain>
    </source>
</reference>
<feature type="region of interest" description="Disordered" evidence="1">
    <location>
        <begin position="298"/>
        <end position="322"/>
    </location>
</feature>
<sequence length="728" mass="80932">MRGLLGAFLLAPALAAALVVPDVQIEDWEGAISSRPVAAHDRAVAYLGVVVPQASDVQSPDEDRLLQFKLEVLSSEQACGFGNVTLDGQVLPQTLDGNFPSGTGPISTAQQNIVTGSWSFHCIKINGLPDSQLMKFTVDAIDGEIVQDVGFSILFRQAGQVSIMNIETDLSIPDDVVANPNPEGLRPVKEMDEPYFDVEEEVAELEYLWSQLREIKYLIHEKEKALAHHGNRQHVSDLKDCDSLKCVVKAFAQHAKNAAHDLYGKVRGEFDEEEDEFGHPHFKHPKFPKFKNPFKGGKNHTCGPPKHGKGNHTLPHPPWKKPHHRPLPVCRYPHPRFHHGPPPFHYGPPPFGRPHGMLHGGPGAHHGPEDRPHPHHFMPTPNDFEWPSPKHHWNHPPPPPEDAPDMPLPDFDGPQPHHHEESPEFDGPHHHQGPPDFDAPPPSHHEGRPGREGPHHHENPPDFEGLSRHHGGPPDFDGPPPHHEERPDFEAPPDFDGPPPPHHGNHPPPPPPPEFEHEGGHMGPPGPPHRNGLVKALIITKFTAIGFLFAFLIIALHRRLCTPKRRADRQARREERHRRRAYRRAAHKHLITRLLARLSGEETDSDDEDYEEKRERLLADAEDGMSTTMTEDIREMRTTADVAGEMVIADSQPAIVPETQPLMADDLTSQIGEGEELPAYEDNDGSEMSSVIADGFRYTPGGMGREEYTPSQSDAGSVSDILGPDTKS</sequence>
<dbReference type="EMBL" id="KQ947415">
    <property type="protein sequence ID" value="KUJ17026.1"/>
    <property type="molecule type" value="Genomic_DNA"/>
</dbReference>
<feature type="compositionally biased region" description="Pro residues" evidence="1">
    <location>
        <begin position="341"/>
        <end position="352"/>
    </location>
</feature>
<evidence type="ECO:0000256" key="3">
    <source>
        <dbReference type="SAM" id="SignalP"/>
    </source>
</evidence>
<keyword evidence="2" id="KW-0812">Transmembrane</keyword>
<organism evidence="4 5">
    <name type="scientific">Mollisia scopiformis</name>
    <name type="common">Conifer needle endophyte fungus</name>
    <name type="synonym">Phialocephala scopiformis</name>
    <dbReference type="NCBI Taxonomy" id="149040"/>
    <lineage>
        <taxon>Eukaryota</taxon>
        <taxon>Fungi</taxon>
        <taxon>Dikarya</taxon>
        <taxon>Ascomycota</taxon>
        <taxon>Pezizomycotina</taxon>
        <taxon>Leotiomycetes</taxon>
        <taxon>Helotiales</taxon>
        <taxon>Mollisiaceae</taxon>
        <taxon>Mollisia</taxon>
    </lineage>
</organism>
<feature type="compositionally biased region" description="Basic and acidic residues" evidence="1">
    <location>
        <begin position="443"/>
        <end position="460"/>
    </location>
</feature>
<feature type="transmembrane region" description="Helical" evidence="2">
    <location>
        <begin position="536"/>
        <end position="556"/>
    </location>
</feature>